<organism evidence="4 5">
    <name type="scientific">Mycena chlorophos</name>
    <name type="common">Agaric fungus</name>
    <name type="synonym">Agaricus chlorophos</name>
    <dbReference type="NCBI Taxonomy" id="658473"/>
    <lineage>
        <taxon>Eukaryota</taxon>
        <taxon>Fungi</taxon>
        <taxon>Dikarya</taxon>
        <taxon>Basidiomycota</taxon>
        <taxon>Agaricomycotina</taxon>
        <taxon>Agaricomycetes</taxon>
        <taxon>Agaricomycetidae</taxon>
        <taxon>Agaricales</taxon>
        <taxon>Marasmiineae</taxon>
        <taxon>Mycenaceae</taxon>
        <taxon>Mycena</taxon>
    </lineage>
</organism>
<comment type="caution">
    <text evidence="4">The sequence shown here is derived from an EMBL/GenBank/DDBJ whole genome shotgun (WGS) entry which is preliminary data.</text>
</comment>
<evidence type="ECO:0000313" key="5">
    <source>
        <dbReference type="Proteomes" id="UP000613580"/>
    </source>
</evidence>
<dbReference type="Proteomes" id="UP000613580">
    <property type="component" value="Unassembled WGS sequence"/>
</dbReference>
<evidence type="ECO:0000256" key="2">
    <source>
        <dbReference type="SAM" id="MobiDB-lite"/>
    </source>
</evidence>
<name>A0A8H6TX20_MYCCL</name>
<proteinExistence type="predicted"/>
<evidence type="ECO:0000313" key="4">
    <source>
        <dbReference type="EMBL" id="KAF7323275.1"/>
    </source>
</evidence>
<feature type="compositionally biased region" description="Acidic residues" evidence="2">
    <location>
        <begin position="201"/>
        <end position="224"/>
    </location>
</feature>
<dbReference type="PANTHER" id="PTHR14689:SF0">
    <property type="entry name" value="COILED-COIL DOMAIN-CONTAINING PROTEIN 82"/>
    <property type="match status" value="1"/>
</dbReference>
<accession>A0A8H6TX20</accession>
<dbReference type="OrthoDB" id="3034507at2759"/>
<protein>
    <submittedName>
        <fullName evidence="4">DUF4211 domain-containing protein</fullName>
    </submittedName>
</protein>
<feature type="region of interest" description="Disordered" evidence="2">
    <location>
        <begin position="1"/>
        <end position="224"/>
    </location>
</feature>
<dbReference type="EMBL" id="JACAZE010000001">
    <property type="protein sequence ID" value="KAF7323275.1"/>
    <property type="molecule type" value="Genomic_DNA"/>
</dbReference>
<dbReference type="AlphaFoldDB" id="A0A8H6TX20"/>
<dbReference type="InterPro" id="IPR025451">
    <property type="entry name" value="DUF4211"/>
</dbReference>
<reference evidence="4" key="1">
    <citation type="submission" date="2020-05" db="EMBL/GenBank/DDBJ databases">
        <title>Mycena genomes resolve the evolution of fungal bioluminescence.</title>
        <authorList>
            <person name="Tsai I.J."/>
        </authorList>
    </citation>
    <scope>NUCLEOTIDE SEQUENCE</scope>
    <source>
        <strain evidence="4">110903Hualien_Pintung</strain>
    </source>
</reference>
<dbReference type="Pfam" id="PF13926">
    <property type="entry name" value="DUF4211"/>
    <property type="match status" value="1"/>
</dbReference>
<sequence length="487" mass="55392">MGKRKHPPTASAPASAAPPRKKTRRSKPSEQNPGSDSDDSIEIVPSSQRKTKGPVRRAVAADSEDEGVPQALATPRAKPKRVVVVASDSEDSDEQPRRKKRLRRGSSPVVDVEDGEDDEEEPGPSRGRLRRKQEVEDEDKYKLDSDEELDDLLLPELPSSSRPTKKDARSSALQKYALARKNRSSPPPVPADADAEKELDFEPFPEVDSDEEEQEDLEGDENDDAEFASEFIVDEDDEDAADATAELDRMRYTHRDLEENFGIFVEYMVLLNADPNWRETASEDDKEYYATAVAALRKNIEPLADTMLHTTWKAPFIATLQLRPVLQDGVSCDRTGNCHACWTRGMYSCDVSGSYELSTRKGTYDQDTFQKKKEVGLEYGTRTSFENNAEARNLPYPPKFKLYIGARCFKRATAYHEVRHCLYNYSVRVKERIEGLCEENSDLEDNVKAQLEALKEENFIDMLWQSFKFDRNQWSRFANRKDPDVWG</sequence>
<feature type="compositionally biased region" description="Low complexity" evidence="2">
    <location>
        <begin position="8"/>
        <end position="18"/>
    </location>
</feature>
<keyword evidence="1" id="KW-0175">Coiled coil</keyword>
<keyword evidence="5" id="KW-1185">Reference proteome</keyword>
<gene>
    <name evidence="4" type="ORF">HMN09_00108300</name>
</gene>
<dbReference type="PANTHER" id="PTHR14689">
    <property type="entry name" value="PHORBOL-ESTER_DAG-TYPE DOMAIN-CONTAINING PROTEIN"/>
    <property type="match status" value="1"/>
</dbReference>
<dbReference type="GO" id="GO:0005634">
    <property type="term" value="C:nucleus"/>
    <property type="evidence" value="ECO:0007669"/>
    <property type="project" value="TreeGrafter"/>
</dbReference>
<feature type="compositionally biased region" description="Acidic residues" evidence="2">
    <location>
        <begin position="111"/>
        <end position="122"/>
    </location>
</feature>
<feature type="coiled-coil region" evidence="1">
    <location>
        <begin position="426"/>
        <end position="457"/>
    </location>
</feature>
<feature type="domain" description="DUF4211" evidence="3">
    <location>
        <begin position="230"/>
        <end position="345"/>
    </location>
</feature>
<evidence type="ECO:0000259" key="3">
    <source>
        <dbReference type="Pfam" id="PF13926"/>
    </source>
</evidence>
<evidence type="ECO:0000256" key="1">
    <source>
        <dbReference type="SAM" id="Coils"/>
    </source>
</evidence>